<reference evidence="8 9" key="1">
    <citation type="submission" date="2016-12" db="EMBL/GenBank/DDBJ databases">
        <title>Draft genome sequence of Fusarium oxysporum causing rot on Narcissus.</title>
        <authorList>
            <person name="Armitage A.D."/>
            <person name="Taylor A."/>
            <person name="Clarkson J.P."/>
            <person name="Harrison R.J."/>
            <person name="Jackson A.C."/>
        </authorList>
    </citation>
    <scope>NUCLEOTIDE SEQUENCE [LARGE SCALE GENOMIC DNA]</scope>
    <source>
        <strain evidence="8 9">N139</strain>
    </source>
</reference>
<name>A0A4Q2V368_FUSOX</name>
<keyword evidence="4" id="KW-0833">Ubl conjugation pathway</keyword>
<protein>
    <recommendedName>
        <fullName evidence="2">ubiquitinyl hydrolase 1</fullName>
        <ecNumber evidence="2">3.4.19.12</ecNumber>
    </recommendedName>
</protein>
<feature type="region of interest" description="Disordered" evidence="7">
    <location>
        <begin position="209"/>
        <end position="230"/>
    </location>
</feature>
<dbReference type="PANTHER" id="PTHR13367">
    <property type="entry name" value="UBIQUITIN THIOESTERASE"/>
    <property type="match status" value="1"/>
</dbReference>
<evidence type="ECO:0000256" key="4">
    <source>
        <dbReference type="ARBA" id="ARBA00022786"/>
    </source>
</evidence>
<gene>
    <name evidence="8" type="ORF">BFJ63_vAg18362</name>
</gene>
<evidence type="ECO:0000313" key="9">
    <source>
        <dbReference type="Proteomes" id="UP000290540"/>
    </source>
</evidence>
<organism evidence="8 9">
    <name type="scientific">Fusarium oxysporum f. sp. narcissi</name>
    <dbReference type="NCBI Taxonomy" id="451672"/>
    <lineage>
        <taxon>Eukaryota</taxon>
        <taxon>Fungi</taxon>
        <taxon>Dikarya</taxon>
        <taxon>Ascomycota</taxon>
        <taxon>Pezizomycotina</taxon>
        <taxon>Sordariomycetes</taxon>
        <taxon>Hypocreomycetidae</taxon>
        <taxon>Hypocreales</taxon>
        <taxon>Nectriaceae</taxon>
        <taxon>Fusarium</taxon>
        <taxon>Fusarium oxysporum species complex</taxon>
    </lineage>
</organism>
<evidence type="ECO:0000256" key="1">
    <source>
        <dbReference type="ARBA" id="ARBA00000707"/>
    </source>
</evidence>
<proteinExistence type="predicted"/>
<dbReference type="AlphaFoldDB" id="A0A4Q2V368"/>
<evidence type="ECO:0000256" key="3">
    <source>
        <dbReference type="ARBA" id="ARBA00022670"/>
    </source>
</evidence>
<dbReference type="GO" id="GO:0004843">
    <property type="term" value="F:cysteine-type deubiquitinase activity"/>
    <property type="evidence" value="ECO:0007669"/>
    <property type="project" value="UniProtKB-EC"/>
</dbReference>
<keyword evidence="5" id="KW-0378">Hydrolase</keyword>
<accession>A0A4Q2V368</accession>
<keyword evidence="6" id="KW-0788">Thiol protease</keyword>
<evidence type="ECO:0000256" key="6">
    <source>
        <dbReference type="ARBA" id="ARBA00022807"/>
    </source>
</evidence>
<dbReference type="Proteomes" id="UP000290540">
    <property type="component" value="Unassembled WGS sequence"/>
</dbReference>
<evidence type="ECO:0000256" key="2">
    <source>
        <dbReference type="ARBA" id="ARBA00012759"/>
    </source>
</evidence>
<dbReference type="InterPro" id="IPR051346">
    <property type="entry name" value="OTU_Deubiquitinase"/>
</dbReference>
<keyword evidence="3" id="KW-0645">Protease</keyword>
<sequence length="494" mass="56323">MVLDRSGKVEELQTSPFADQLDQCLIFLDEAHTRGTDLRLPANYRAAVTLGANLTKDRLVQACMRMRKLGKGQTVIFCIPREIEQKILQLLGQESSGSYNITVADVLCWAIKETCQNMRRELPLWFTQGIRFCLQRNLWDEMEACSDCKSRSGCAGQFKEDEAQSLGQRYNPQQAHPNIYSFLDRIEPCTAAEFRKRCQEFGLTELRTSSLQGEQERELSPETEHERQVERPLPAEPEIHHLHEDVRSFVLNGVFSQSSSAFKPAFMALEHTSAAKNFDVSEFRNHVWATQDFASTVKGSFGPNNYTDSFQRSVQWVLTNEREIANNRLLVISPYEAQYLLPDIEMSRHVTLRLYSSRVNLGFESLDHLNLFTIPQRNHDTIPRGLITQLNVFAGQLYLSSYSDYVQLCDSLGLAWKAPDESIALGPDGFLPQNSTGSSFSNKSGLSRSPVGFLKVLMSIIRQECELIGRTHMGRILEGVRLHEEEWIETQNWI</sequence>
<dbReference type="GO" id="GO:0006508">
    <property type="term" value="P:proteolysis"/>
    <property type="evidence" value="ECO:0007669"/>
    <property type="project" value="UniProtKB-KW"/>
</dbReference>
<dbReference type="EMBL" id="MQTW01000945">
    <property type="protein sequence ID" value="RYC78763.1"/>
    <property type="molecule type" value="Genomic_DNA"/>
</dbReference>
<comment type="catalytic activity">
    <reaction evidence="1">
        <text>Thiol-dependent hydrolysis of ester, thioester, amide, peptide and isopeptide bonds formed by the C-terminal Gly of ubiquitin (a 76-residue protein attached to proteins as an intracellular targeting signal).</text>
        <dbReference type="EC" id="3.4.19.12"/>
    </reaction>
</comment>
<comment type="caution">
    <text evidence="8">The sequence shown here is derived from an EMBL/GenBank/DDBJ whole genome shotgun (WGS) entry which is preliminary data.</text>
</comment>
<evidence type="ECO:0000313" key="8">
    <source>
        <dbReference type="EMBL" id="RYC78763.1"/>
    </source>
</evidence>
<feature type="compositionally biased region" description="Basic and acidic residues" evidence="7">
    <location>
        <begin position="214"/>
        <end position="230"/>
    </location>
</feature>
<evidence type="ECO:0000256" key="5">
    <source>
        <dbReference type="ARBA" id="ARBA00022801"/>
    </source>
</evidence>
<dbReference type="EC" id="3.4.19.12" evidence="2"/>
<dbReference type="PANTHER" id="PTHR13367:SF34">
    <property type="match status" value="1"/>
</dbReference>
<evidence type="ECO:0000256" key="7">
    <source>
        <dbReference type="SAM" id="MobiDB-lite"/>
    </source>
</evidence>